<keyword evidence="1" id="KW-0479">Metal-binding</keyword>
<dbReference type="OMA" id="YMRIRKQ"/>
<dbReference type="PROSITE" id="PS50114">
    <property type="entry name" value="GATA_ZN_FINGER_2"/>
    <property type="match status" value="1"/>
</dbReference>
<dbReference type="Proteomes" id="UP000033188">
    <property type="component" value="Chromosome 3"/>
</dbReference>
<name>A0A061D870_BABBI</name>
<dbReference type="Gene3D" id="3.30.50.10">
    <property type="entry name" value="Erythroid Transcription Factor GATA-1, subunit A"/>
    <property type="match status" value="1"/>
</dbReference>
<keyword evidence="1" id="KW-0863">Zinc-finger</keyword>
<evidence type="ECO:0000313" key="3">
    <source>
        <dbReference type="EMBL" id="CDR96728.1"/>
    </source>
</evidence>
<proteinExistence type="predicted"/>
<feature type="domain" description="GATA-type" evidence="2">
    <location>
        <begin position="345"/>
        <end position="398"/>
    </location>
</feature>
<evidence type="ECO:0000313" key="4">
    <source>
        <dbReference type="Proteomes" id="UP000033188"/>
    </source>
</evidence>
<dbReference type="InterPro" id="IPR000679">
    <property type="entry name" value="Znf_GATA"/>
</dbReference>
<evidence type="ECO:0000256" key="1">
    <source>
        <dbReference type="PROSITE-ProRule" id="PRU00094"/>
    </source>
</evidence>
<accession>A0A061D870</accession>
<dbReference type="GO" id="GO:0006355">
    <property type="term" value="P:regulation of DNA-templated transcription"/>
    <property type="evidence" value="ECO:0007669"/>
    <property type="project" value="InterPro"/>
</dbReference>
<reference evidence="4" key="1">
    <citation type="journal article" date="2014" name="Nucleic Acids Res.">
        <title>The evolutionary dynamics of variant antigen genes in Babesia reveal a history of genomic innovation underlying host-parasite interaction.</title>
        <authorList>
            <person name="Jackson A.P."/>
            <person name="Otto T.D."/>
            <person name="Darby A."/>
            <person name="Ramaprasad A."/>
            <person name="Xia D."/>
            <person name="Echaide I.E."/>
            <person name="Farber M."/>
            <person name="Gahlot S."/>
            <person name="Gamble J."/>
            <person name="Gupta D."/>
            <person name="Gupta Y."/>
            <person name="Jackson L."/>
            <person name="Malandrin L."/>
            <person name="Malas T.B."/>
            <person name="Moussa E."/>
            <person name="Nair M."/>
            <person name="Reid A.J."/>
            <person name="Sanders M."/>
            <person name="Sharma J."/>
            <person name="Tracey A."/>
            <person name="Quail M.A."/>
            <person name="Weir W."/>
            <person name="Wastling J.M."/>
            <person name="Hall N."/>
            <person name="Willadsen P."/>
            <person name="Lingelbach K."/>
            <person name="Shiels B."/>
            <person name="Tait A."/>
            <person name="Berriman M."/>
            <person name="Allred D.R."/>
            <person name="Pain A."/>
        </authorList>
    </citation>
    <scope>NUCLEOTIDE SEQUENCE [LARGE SCALE GENOMIC DNA]</scope>
    <source>
        <strain evidence="4">Bond</strain>
    </source>
</reference>
<protein>
    <recommendedName>
        <fullName evidence="2">GATA-type domain-containing protein</fullName>
    </recommendedName>
</protein>
<keyword evidence="1" id="KW-0862">Zinc</keyword>
<dbReference type="GeneID" id="24565269"/>
<dbReference type="SMART" id="SM00401">
    <property type="entry name" value="ZnF_GATA"/>
    <property type="match status" value="1"/>
</dbReference>
<evidence type="ECO:0000259" key="2">
    <source>
        <dbReference type="PROSITE" id="PS50114"/>
    </source>
</evidence>
<dbReference type="AlphaFoldDB" id="A0A061D870"/>
<dbReference type="InterPro" id="IPR013088">
    <property type="entry name" value="Znf_NHR/GATA"/>
</dbReference>
<dbReference type="KEGG" id="bbig:BBBOND_0306320"/>
<sequence>MARYRGVEHDDAPRCDPAYVACGNTSPDGAHGSSRYPMAMGYGGEGLEPQAYEVSQTAGVPGYLEPQDTYCEETAQPAAEGDEVTSQVTEQVPSASMMYDYGAEYSTAQPMAVPGYEMGLVDSYDQSGGSKQMTPGISSSMSGGLHGSMYANMPSTEESIDTMNAQYWYGRNSMEQAMVPPSCDLTMYQKPMTPRYDGYRFPFPPYYPQNGQSYATYGSERNLPYSGSYGMHEEGYSPAKQHYSPRRAVSTGALPAPCKTPPINCYQMSPDHMAMRGWSAQGYPEGVDQNAMQNIPMINQSPMEQQPMQMPPRFGPDAFYGELTRRLQQEMKSKKQAASGRPKVSRHNYVCAMCHARTTPQWRYIKGTSVCNACYMRIRKQKLRQRAREKEEAAMKFESASAETEIPDDRRLMYSVGAPHR</sequence>
<dbReference type="GO" id="GO:0008270">
    <property type="term" value="F:zinc ion binding"/>
    <property type="evidence" value="ECO:0007669"/>
    <property type="project" value="UniProtKB-KW"/>
</dbReference>
<dbReference type="OrthoDB" id="366013at2759"/>
<dbReference type="GO" id="GO:0043565">
    <property type="term" value="F:sequence-specific DNA binding"/>
    <property type="evidence" value="ECO:0007669"/>
    <property type="project" value="InterPro"/>
</dbReference>
<keyword evidence="4" id="KW-1185">Reference proteome</keyword>
<dbReference type="SUPFAM" id="SSF57716">
    <property type="entry name" value="Glucocorticoid receptor-like (DNA-binding domain)"/>
    <property type="match status" value="1"/>
</dbReference>
<dbReference type="VEuPathDB" id="PiroplasmaDB:BBBOND_0306320"/>
<dbReference type="STRING" id="5866.A0A061D870"/>
<dbReference type="Pfam" id="PF00320">
    <property type="entry name" value="GATA"/>
    <property type="match status" value="1"/>
</dbReference>
<gene>
    <name evidence="3" type="ORF">BBBOND_0306320</name>
</gene>
<dbReference type="EMBL" id="LK391709">
    <property type="protein sequence ID" value="CDR96728.1"/>
    <property type="molecule type" value="Genomic_DNA"/>
</dbReference>
<organism evidence="3 4">
    <name type="scientific">Babesia bigemina</name>
    <dbReference type="NCBI Taxonomy" id="5866"/>
    <lineage>
        <taxon>Eukaryota</taxon>
        <taxon>Sar</taxon>
        <taxon>Alveolata</taxon>
        <taxon>Apicomplexa</taxon>
        <taxon>Aconoidasida</taxon>
        <taxon>Piroplasmida</taxon>
        <taxon>Babesiidae</taxon>
        <taxon>Babesia</taxon>
    </lineage>
</organism>
<dbReference type="RefSeq" id="XP_012768914.1">
    <property type="nucleotide sequence ID" value="XM_012913460.1"/>
</dbReference>